<dbReference type="EMBL" id="RJJQ01000012">
    <property type="protein sequence ID" value="RNI21123.1"/>
    <property type="molecule type" value="Genomic_DNA"/>
</dbReference>
<evidence type="ECO:0000256" key="11">
    <source>
        <dbReference type="RuleBase" id="RU365094"/>
    </source>
</evidence>
<evidence type="ECO:0000313" key="14">
    <source>
        <dbReference type="EMBL" id="RNI21123.1"/>
    </source>
</evidence>
<evidence type="ECO:0000256" key="5">
    <source>
        <dbReference type="ARBA" id="ARBA00022741"/>
    </source>
</evidence>
<comment type="caution">
    <text evidence="14">The sequence shown here is derived from an EMBL/GenBank/DDBJ whole genome shotgun (WGS) entry which is preliminary data.</text>
</comment>
<evidence type="ECO:0000256" key="8">
    <source>
        <dbReference type="ARBA" id="ARBA00023306"/>
    </source>
</evidence>
<accession>A0A3M9M8B8</accession>
<dbReference type="InterPro" id="IPR005286">
    <property type="entry name" value="Cell_div_FtsE"/>
</dbReference>
<dbReference type="SUPFAM" id="SSF52540">
    <property type="entry name" value="P-loop containing nucleoside triphosphate hydrolases"/>
    <property type="match status" value="1"/>
</dbReference>
<dbReference type="InterPro" id="IPR017871">
    <property type="entry name" value="ABC_transporter-like_CS"/>
</dbReference>
<comment type="subcellular location">
    <subcellularLocation>
        <location evidence="11">Cell membrane</location>
        <topology evidence="11">Peripheral membrane protein</topology>
        <orientation evidence="11">Cytoplasmic side</orientation>
    </subcellularLocation>
</comment>
<dbReference type="GO" id="GO:0022857">
    <property type="term" value="F:transmembrane transporter activity"/>
    <property type="evidence" value="ECO:0007669"/>
    <property type="project" value="TreeGrafter"/>
</dbReference>
<dbReference type="RefSeq" id="WP_123271842.1">
    <property type="nucleotide sequence ID" value="NZ_RJJQ01000012.1"/>
</dbReference>
<dbReference type="AlphaFoldDB" id="A0A3M9M8B8"/>
<evidence type="ECO:0000256" key="10">
    <source>
        <dbReference type="ARBA" id="ARBA00063837"/>
    </source>
</evidence>
<dbReference type="OrthoDB" id="9802264at2"/>
<dbReference type="PROSITE" id="PS50893">
    <property type="entry name" value="ABC_TRANSPORTER_2"/>
    <property type="match status" value="1"/>
</dbReference>
<dbReference type="PANTHER" id="PTHR24220:SF470">
    <property type="entry name" value="CELL DIVISION ATP-BINDING PROTEIN FTSE"/>
    <property type="match status" value="1"/>
</dbReference>
<name>A0A3M9M8B8_9MICO</name>
<keyword evidence="5 11" id="KW-0547">Nucleotide-binding</keyword>
<organism evidence="14 15">
    <name type="scientific">Flexivirga caeni</name>
    <dbReference type="NCBI Taxonomy" id="2294115"/>
    <lineage>
        <taxon>Bacteria</taxon>
        <taxon>Bacillati</taxon>
        <taxon>Actinomycetota</taxon>
        <taxon>Actinomycetes</taxon>
        <taxon>Micrococcales</taxon>
        <taxon>Dermacoccaceae</taxon>
        <taxon>Flexivirga</taxon>
    </lineage>
</organism>
<evidence type="ECO:0000256" key="2">
    <source>
        <dbReference type="ARBA" id="ARBA00020019"/>
    </source>
</evidence>
<evidence type="ECO:0000313" key="15">
    <source>
        <dbReference type="Proteomes" id="UP000271678"/>
    </source>
</evidence>
<sequence>MIRLEHVTKRYAAGGSAALDDVSCEIDRGEFVFVVGSSGSGKSTMMRLVTREITPTAGSILVAGRDLVPMTERKVPLLRREIGVVFQDFRLLEGKTVYQNVAFVLRVLGEKRHRIKQLVPETLELVGLDGMAGRLPHELSGGEQQRVAIARAVVKKPPILLADEPTGNLDPETSAEIVTVLDRIHKTGTTVVMATHDQGIVDVFKKRVLELRSGELVRDEAEGTYAADETRERERAAQRAAEALLRDED</sequence>
<protein>
    <recommendedName>
        <fullName evidence="2 11">Cell division ATP-binding protein FtsE</fullName>
    </recommendedName>
</protein>
<dbReference type="Proteomes" id="UP000271678">
    <property type="component" value="Unassembled WGS sequence"/>
</dbReference>
<keyword evidence="4 11" id="KW-0132">Cell division</keyword>
<keyword evidence="6 11" id="KW-0067">ATP-binding</keyword>
<dbReference type="GO" id="GO:0016887">
    <property type="term" value="F:ATP hydrolysis activity"/>
    <property type="evidence" value="ECO:0007669"/>
    <property type="project" value="InterPro"/>
</dbReference>
<feature type="region of interest" description="Disordered" evidence="12">
    <location>
        <begin position="221"/>
        <end position="249"/>
    </location>
</feature>
<dbReference type="SMART" id="SM00382">
    <property type="entry name" value="AAA"/>
    <property type="match status" value="1"/>
</dbReference>
<keyword evidence="7 11" id="KW-0472">Membrane</keyword>
<dbReference type="InterPro" id="IPR003439">
    <property type="entry name" value="ABC_transporter-like_ATP-bd"/>
</dbReference>
<dbReference type="PROSITE" id="PS00211">
    <property type="entry name" value="ABC_TRANSPORTER_1"/>
    <property type="match status" value="1"/>
</dbReference>
<evidence type="ECO:0000256" key="1">
    <source>
        <dbReference type="ARBA" id="ARBA00005417"/>
    </source>
</evidence>
<reference evidence="14 15" key="1">
    <citation type="submission" date="2018-11" db="EMBL/GenBank/DDBJ databases">
        <title>Draft genome of Simplicispira Flexivirga sp. BO-16.</title>
        <authorList>
            <person name="Im W.T."/>
        </authorList>
    </citation>
    <scope>NUCLEOTIDE SEQUENCE [LARGE SCALE GENOMIC DNA]</scope>
    <source>
        <strain evidence="14 15">BO-16</strain>
    </source>
</reference>
<dbReference type="GO" id="GO:0005886">
    <property type="term" value="C:plasma membrane"/>
    <property type="evidence" value="ECO:0007669"/>
    <property type="project" value="UniProtKB-SubCell"/>
</dbReference>
<proteinExistence type="inferred from homology"/>
<dbReference type="InterPro" id="IPR015854">
    <property type="entry name" value="ABC_transpr_LolD-like"/>
</dbReference>
<keyword evidence="8 11" id="KW-0131">Cell cycle</keyword>
<dbReference type="GO" id="GO:0051301">
    <property type="term" value="P:cell division"/>
    <property type="evidence" value="ECO:0007669"/>
    <property type="project" value="UniProtKB-UniRule"/>
</dbReference>
<keyword evidence="3 11" id="KW-1003">Cell membrane</keyword>
<dbReference type="NCBIfam" id="TIGR02673">
    <property type="entry name" value="FtsE"/>
    <property type="match status" value="1"/>
</dbReference>
<comment type="subunit">
    <text evidence="10 11">Homodimer. Forms a membrane-associated complex with FtsX.</text>
</comment>
<evidence type="ECO:0000256" key="4">
    <source>
        <dbReference type="ARBA" id="ARBA00022618"/>
    </source>
</evidence>
<evidence type="ECO:0000256" key="3">
    <source>
        <dbReference type="ARBA" id="ARBA00022475"/>
    </source>
</evidence>
<comment type="function">
    <text evidence="9">Part of the ABC transporter FtsEX involved in cellular division. Has ATPase activity.</text>
</comment>
<feature type="compositionally biased region" description="Basic and acidic residues" evidence="12">
    <location>
        <begin position="228"/>
        <end position="237"/>
    </location>
</feature>
<evidence type="ECO:0000256" key="12">
    <source>
        <dbReference type="SAM" id="MobiDB-lite"/>
    </source>
</evidence>
<keyword evidence="15" id="KW-1185">Reference proteome</keyword>
<evidence type="ECO:0000256" key="7">
    <source>
        <dbReference type="ARBA" id="ARBA00023136"/>
    </source>
</evidence>
<dbReference type="FunFam" id="3.40.50.300:FF:000056">
    <property type="entry name" value="Cell division ATP-binding protein FtsE"/>
    <property type="match status" value="1"/>
</dbReference>
<dbReference type="GO" id="GO:0005524">
    <property type="term" value="F:ATP binding"/>
    <property type="evidence" value="ECO:0007669"/>
    <property type="project" value="UniProtKB-UniRule"/>
</dbReference>
<dbReference type="InterPro" id="IPR027417">
    <property type="entry name" value="P-loop_NTPase"/>
</dbReference>
<feature type="domain" description="ABC transporter" evidence="13">
    <location>
        <begin position="2"/>
        <end position="238"/>
    </location>
</feature>
<evidence type="ECO:0000256" key="9">
    <source>
        <dbReference type="ARBA" id="ARBA00054718"/>
    </source>
</evidence>
<evidence type="ECO:0000256" key="6">
    <source>
        <dbReference type="ARBA" id="ARBA00022840"/>
    </source>
</evidence>
<gene>
    <name evidence="11 14" type="primary">ftsE</name>
    <name evidence="14" type="ORF">EFY87_12675</name>
</gene>
<comment type="similarity">
    <text evidence="1 11">Belongs to the ABC transporter superfamily.</text>
</comment>
<dbReference type="InterPro" id="IPR003593">
    <property type="entry name" value="AAA+_ATPase"/>
</dbReference>
<dbReference type="Gene3D" id="3.40.50.300">
    <property type="entry name" value="P-loop containing nucleotide triphosphate hydrolases"/>
    <property type="match status" value="1"/>
</dbReference>
<dbReference type="PANTHER" id="PTHR24220">
    <property type="entry name" value="IMPORT ATP-BINDING PROTEIN"/>
    <property type="match status" value="1"/>
</dbReference>
<dbReference type="Pfam" id="PF00005">
    <property type="entry name" value="ABC_tran"/>
    <property type="match status" value="1"/>
</dbReference>
<evidence type="ECO:0000259" key="13">
    <source>
        <dbReference type="PROSITE" id="PS50893"/>
    </source>
</evidence>